<accession>A0A8E2EA32</accession>
<reference evidence="10 11" key="1">
    <citation type="journal article" date="2016" name="Nat. Commun.">
        <title>Ectomycorrhizal ecology is imprinted in the genome of the dominant symbiotic fungus Cenococcum geophilum.</title>
        <authorList>
            <consortium name="DOE Joint Genome Institute"/>
            <person name="Peter M."/>
            <person name="Kohler A."/>
            <person name="Ohm R.A."/>
            <person name="Kuo A."/>
            <person name="Krutzmann J."/>
            <person name="Morin E."/>
            <person name="Arend M."/>
            <person name="Barry K.W."/>
            <person name="Binder M."/>
            <person name="Choi C."/>
            <person name="Clum A."/>
            <person name="Copeland A."/>
            <person name="Grisel N."/>
            <person name="Haridas S."/>
            <person name="Kipfer T."/>
            <person name="LaButti K."/>
            <person name="Lindquist E."/>
            <person name="Lipzen A."/>
            <person name="Maire R."/>
            <person name="Meier B."/>
            <person name="Mihaltcheva S."/>
            <person name="Molinier V."/>
            <person name="Murat C."/>
            <person name="Poggeler S."/>
            <person name="Quandt C.A."/>
            <person name="Sperisen C."/>
            <person name="Tritt A."/>
            <person name="Tisserant E."/>
            <person name="Crous P.W."/>
            <person name="Henrissat B."/>
            <person name="Nehls U."/>
            <person name="Egli S."/>
            <person name="Spatafora J.W."/>
            <person name="Grigoriev I.V."/>
            <person name="Martin F.M."/>
        </authorList>
    </citation>
    <scope>NUCLEOTIDE SEQUENCE [LARGE SCALE GENOMIC DNA]</scope>
    <source>
        <strain evidence="10 11">CBS 459.81</strain>
    </source>
</reference>
<evidence type="ECO:0000256" key="1">
    <source>
        <dbReference type="ARBA" id="ARBA00001971"/>
    </source>
</evidence>
<evidence type="ECO:0000256" key="5">
    <source>
        <dbReference type="ARBA" id="ARBA00023004"/>
    </source>
</evidence>
<evidence type="ECO:0000256" key="8">
    <source>
        <dbReference type="RuleBase" id="RU000461"/>
    </source>
</evidence>
<dbReference type="InterPro" id="IPR017972">
    <property type="entry name" value="Cyt_P450_CS"/>
</dbReference>
<evidence type="ECO:0000313" key="10">
    <source>
        <dbReference type="EMBL" id="OCK79946.1"/>
    </source>
</evidence>
<dbReference type="GO" id="GO:0016705">
    <property type="term" value="F:oxidoreductase activity, acting on paired donors, with incorporation or reduction of molecular oxygen"/>
    <property type="evidence" value="ECO:0007669"/>
    <property type="project" value="InterPro"/>
</dbReference>
<dbReference type="InterPro" id="IPR050121">
    <property type="entry name" value="Cytochrome_P450_monoxygenase"/>
</dbReference>
<dbReference type="GO" id="GO:0004497">
    <property type="term" value="F:monooxygenase activity"/>
    <property type="evidence" value="ECO:0007669"/>
    <property type="project" value="UniProtKB-KW"/>
</dbReference>
<dbReference type="Gene3D" id="1.10.630.10">
    <property type="entry name" value="Cytochrome P450"/>
    <property type="match status" value="1"/>
</dbReference>
<name>A0A8E2EA32_9PEZI</name>
<keyword evidence="9" id="KW-0812">Transmembrane</keyword>
<evidence type="ECO:0000256" key="4">
    <source>
        <dbReference type="ARBA" id="ARBA00023002"/>
    </source>
</evidence>
<dbReference type="EMBL" id="KV744981">
    <property type="protein sequence ID" value="OCK79946.1"/>
    <property type="molecule type" value="Genomic_DNA"/>
</dbReference>
<dbReference type="GO" id="GO:0020037">
    <property type="term" value="F:heme binding"/>
    <property type="evidence" value="ECO:0007669"/>
    <property type="project" value="InterPro"/>
</dbReference>
<dbReference type="InterPro" id="IPR002401">
    <property type="entry name" value="Cyt_P450_E_grp-I"/>
</dbReference>
<dbReference type="CDD" id="cd11062">
    <property type="entry name" value="CYP58-like"/>
    <property type="match status" value="1"/>
</dbReference>
<evidence type="ECO:0000313" key="11">
    <source>
        <dbReference type="Proteomes" id="UP000250266"/>
    </source>
</evidence>
<evidence type="ECO:0000256" key="3">
    <source>
        <dbReference type="ARBA" id="ARBA00022723"/>
    </source>
</evidence>
<dbReference type="GO" id="GO:0005506">
    <property type="term" value="F:iron ion binding"/>
    <property type="evidence" value="ECO:0007669"/>
    <property type="project" value="InterPro"/>
</dbReference>
<keyword evidence="9" id="KW-1133">Transmembrane helix</keyword>
<dbReference type="InterPro" id="IPR001128">
    <property type="entry name" value="Cyt_P450"/>
</dbReference>
<protein>
    <submittedName>
        <fullName evidence="10">Cytochrome P450</fullName>
    </submittedName>
</protein>
<dbReference type="InterPro" id="IPR036396">
    <property type="entry name" value="Cyt_P450_sf"/>
</dbReference>
<dbReference type="Proteomes" id="UP000250266">
    <property type="component" value="Unassembled WGS sequence"/>
</dbReference>
<gene>
    <name evidence="10" type="ORF">K432DRAFT_382640</name>
</gene>
<sequence>MAVTFPFLGAFVVWIAYLIGLAIYRLWFSPIAKFPGPKLAALTSWYECYLDVFAKGQFTFNIQDMHKKYGPIVRITPDELHIKDSEYWDELYVKIQKADKSEKMSYRFGCPTNVFATTSHALHRMRRGALNPMFSKRQIVNFQPTILEKLNLFCDRIAAFKKSGEPMSLSDGFCAFTGDVVMEYAFGFCYDHIKSPGFSENMGTAFRAGNKFGHTAVQFPWIYSIMDILPANFVKAMTPDLAPMLRVHQDLGIVLQRMIKGEDNPSKSASHPTVMNEVLQSDLPPQEKTVRRLIDEAQTVLGAGVMTTAVALSSACFYIISNPKIEQKLREELYAAIPDPAEPLDWARLEKLPYLKACLWEAMRISPGTTTRLPRLANHPIKYKDWIIPARTPVSMNMNDVNFDESIFPSPYSYIPERWLNDPKAPSGQPLEHYFIAFGKGSRMCIGLNMAHAEMFVSLAAIFRRFAFELYETDMSDVTLKHDYFIPLPKLDSKGIRVIVKSDILDRS</sequence>
<keyword evidence="9" id="KW-0472">Membrane</keyword>
<keyword evidence="3 7" id="KW-0479">Metal-binding</keyword>
<evidence type="ECO:0000256" key="9">
    <source>
        <dbReference type="SAM" id="Phobius"/>
    </source>
</evidence>
<dbReference type="AlphaFoldDB" id="A0A8E2EA32"/>
<dbReference type="PRINTS" id="PR00385">
    <property type="entry name" value="P450"/>
</dbReference>
<keyword evidence="7 8" id="KW-0349">Heme</keyword>
<keyword evidence="4 8" id="KW-0560">Oxidoreductase</keyword>
<comment type="similarity">
    <text evidence="2 8">Belongs to the cytochrome P450 family.</text>
</comment>
<dbReference type="Pfam" id="PF00067">
    <property type="entry name" value="p450"/>
    <property type="match status" value="1"/>
</dbReference>
<dbReference type="SUPFAM" id="SSF48264">
    <property type="entry name" value="Cytochrome P450"/>
    <property type="match status" value="1"/>
</dbReference>
<evidence type="ECO:0000256" key="6">
    <source>
        <dbReference type="ARBA" id="ARBA00023033"/>
    </source>
</evidence>
<comment type="cofactor">
    <cofactor evidence="1 7">
        <name>heme</name>
        <dbReference type="ChEBI" id="CHEBI:30413"/>
    </cofactor>
</comment>
<organism evidence="10 11">
    <name type="scientific">Lepidopterella palustris CBS 459.81</name>
    <dbReference type="NCBI Taxonomy" id="1314670"/>
    <lineage>
        <taxon>Eukaryota</taxon>
        <taxon>Fungi</taxon>
        <taxon>Dikarya</taxon>
        <taxon>Ascomycota</taxon>
        <taxon>Pezizomycotina</taxon>
        <taxon>Dothideomycetes</taxon>
        <taxon>Pleosporomycetidae</taxon>
        <taxon>Mytilinidiales</taxon>
        <taxon>Argynnaceae</taxon>
        <taxon>Lepidopterella</taxon>
    </lineage>
</organism>
<dbReference type="OrthoDB" id="3945418at2759"/>
<feature type="binding site" description="axial binding residue" evidence="7">
    <location>
        <position position="445"/>
    </location>
    <ligand>
        <name>heme</name>
        <dbReference type="ChEBI" id="CHEBI:30413"/>
    </ligand>
    <ligandPart>
        <name>Fe</name>
        <dbReference type="ChEBI" id="CHEBI:18248"/>
    </ligandPart>
</feature>
<keyword evidence="6 8" id="KW-0503">Monooxygenase</keyword>
<dbReference type="PANTHER" id="PTHR24305">
    <property type="entry name" value="CYTOCHROME P450"/>
    <property type="match status" value="1"/>
</dbReference>
<keyword evidence="11" id="KW-1185">Reference proteome</keyword>
<evidence type="ECO:0000256" key="2">
    <source>
        <dbReference type="ARBA" id="ARBA00010617"/>
    </source>
</evidence>
<dbReference type="PRINTS" id="PR00463">
    <property type="entry name" value="EP450I"/>
</dbReference>
<dbReference type="PANTHER" id="PTHR24305:SF157">
    <property type="entry name" value="N-ACETYLTRYPTOPHAN 6-HYDROXYLASE IVOC-RELATED"/>
    <property type="match status" value="1"/>
</dbReference>
<keyword evidence="5 7" id="KW-0408">Iron</keyword>
<dbReference type="PROSITE" id="PS00086">
    <property type="entry name" value="CYTOCHROME_P450"/>
    <property type="match status" value="1"/>
</dbReference>
<feature type="transmembrane region" description="Helical" evidence="9">
    <location>
        <begin position="6"/>
        <end position="28"/>
    </location>
</feature>
<evidence type="ECO:0000256" key="7">
    <source>
        <dbReference type="PIRSR" id="PIRSR602401-1"/>
    </source>
</evidence>
<proteinExistence type="inferred from homology"/>